<evidence type="ECO:0000256" key="2">
    <source>
        <dbReference type="ARBA" id="ARBA00006214"/>
    </source>
</evidence>
<accession>A0A4R0IUZ3</accession>
<evidence type="ECO:0000259" key="11">
    <source>
        <dbReference type="SMART" id="SM00756"/>
    </source>
</evidence>
<feature type="transmembrane region" description="Helical" evidence="10">
    <location>
        <begin position="56"/>
        <end position="75"/>
    </location>
</feature>
<keyword evidence="9" id="KW-0676">Redox-active center</keyword>
<reference evidence="12 13" key="1">
    <citation type="submission" date="2019-02" db="EMBL/GenBank/DDBJ databases">
        <title>Kribbella capetownensis sp. nov. and Kribbella speibonae sp. nov., isolated from soil.</title>
        <authorList>
            <person name="Curtis S.M."/>
            <person name="Norton I."/>
            <person name="Everest G.J."/>
            <person name="Meyers P.R."/>
        </authorList>
    </citation>
    <scope>NUCLEOTIDE SEQUENCE [LARGE SCALE GENOMIC DNA]</scope>
    <source>
        <strain evidence="12 13">YM55</strain>
    </source>
</reference>
<evidence type="ECO:0000256" key="7">
    <source>
        <dbReference type="ARBA" id="ARBA00023136"/>
    </source>
</evidence>
<feature type="transmembrane region" description="Helical" evidence="10">
    <location>
        <begin position="156"/>
        <end position="178"/>
    </location>
</feature>
<protein>
    <submittedName>
        <fullName evidence="12">Vitamin K epoxide reductase family protein</fullName>
    </submittedName>
</protein>
<name>A0A4R0IUZ3_9ACTN</name>
<evidence type="ECO:0000256" key="5">
    <source>
        <dbReference type="ARBA" id="ARBA00022989"/>
    </source>
</evidence>
<evidence type="ECO:0000256" key="9">
    <source>
        <dbReference type="ARBA" id="ARBA00023284"/>
    </source>
</evidence>
<sequence>MLASTAGLIASLVLSVDAYRLAQDPQTGPSCNINAVLSCGSVGSSEQAHVFGFPNAFLGLITEPVVLTIAVCGLAGVRFPRWLLACAQGACTVGLGFSYWMLFESVFAIKALCPWCLLVTLTTTLVFAAITVLNVRNRTLPLPAGVQALAEQALSLDADAFALAAWILAVATVIVSRFGSALLQ</sequence>
<evidence type="ECO:0000313" key="12">
    <source>
        <dbReference type="EMBL" id="TCC36620.1"/>
    </source>
</evidence>
<keyword evidence="6" id="KW-0560">Oxidoreductase</keyword>
<dbReference type="CDD" id="cd12922">
    <property type="entry name" value="VKOR_5"/>
    <property type="match status" value="1"/>
</dbReference>
<evidence type="ECO:0000256" key="3">
    <source>
        <dbReference type="ARBA" id="ARBA00022692"/>
    </source>
</evidence>
<dbReference type="Gene3D" id="1.20.1440.130">
    <property type="entry name" value="VKOR domain"/>
    <property type="match status" value="1"/>
</dbReference>
<keyword evidence="8" id="KW-1015">Disulfide bond</keyword>
<dbReference type="GO" id="GO:0016020">
    <property type="term" value="C:membrane"/>
    <property type="evidence" value="ECO:0007669"/>
    <property type="project" value="UniProtKB-SubCell"/>
</dbReference>
<comment type="similarity">
    <text evidence="2">Belongs to the VKOR family.</text>
</comment>
<feature type="domain" description="Vitamin K epoxide reductase" evidence="11">
    <location>
        <begin position="1"/>
        <end position="134"/>
    </location>
</feature>
<feature type="transmembrane region" description="Helical" evidence="10">
    <location>
        <begin position="108"/>
        <end position="135"/>
    </location>
</feature>
<proteinExistence type="inferred from homology"/>
<keyword evidence="5 10" id="KW-1133">Transmembrane helix</keyword>
<dbReference type="GO" id="GO:0016491">
    <property type="term" value="F:oxidoreductase activity"/>
    <property type="evidence" value="ECO:0007669"/>
    <property type="project" value="UniProtKB-KW"/>
</dbReference>
<keyword evidence="7 10" id="KW-0472">Membrane</keyword>
<keyword evidence="3 10" id="KW-0812">Transmembrane</keyword>
<dbReference type="Proteomes" id="UP000294225">
    <property type="component" value="Unassembled WGS sequence"/>
</dbReference>
<dbReference type="AlphaFoldDB" id="A0A4R0IUZ3"/>
<dbReference type="InterPro" id="IPR041714">
    <property type="entry name" value="VKOR_Actinobacteria"/>
</dbReference>
<evidence type="ECO:0000256" key="6">
    <source>
        <dbReference type="ARBA" id="ARBA00023002"/>
    </source>
</evidence>
<feature type="transmembrane region" description="Helical" evidence="10">
    <location>
        <begin position="82"/>
        <end position="102"/>
    </location>
</feature>
<comment type="subcellular location">
    <subcellularLocation>
        <location evidence="1">Membrane</location>
        <topology evidence="1">Multi-pass membrane protein</topology>
    </subcellularLocation>
</comment>
<keyword evidence="4" id="KW-0874">Quinone</keyword>
<dbReference type="InterPro" id="IPR012932">
    <property type="entry name" value="VKOR"/>
</dbReference>
<gene>
    <name evidence="12" type="ORF">E0H92_27420</name>
</gene>
<dbReference type="InterPro" id="IPR038354">
    <property type="entry name" value="VKOR_sf"/>
</dbReference>
<evidence type="ECO:0000256" key="10">
    <source>
        <dbReference type="SAM" id="Phobius"/>
    </source>
</evidence>
<dbReference type="Pfam" id="PF07884">
    <property type="entry name" value="VKOR"/>
    <property type="match status" value="1"/>
</dbReference>
<organism evidence="12 13">
    <name type="scientific">Kribbella speibonae</name>
    <dbReference type="NCBI Taxonomy" id="1572660"/>
    <lineage>
        <taxon>Bacteria</taxon>
        <taxon>Bacillati</taxon>
        <taxon>Actinomycetota</taxon>
        <taxon>Actinomycetes</taxon>
        <taxon>Propionibacteriales</taxon>
        <taxon>Kribbellaceae</taxon>
        <taxon>Kribbella</taxon>
    </lineage>
</organism>
<evidence type="ECO:0000256" key="1">
    <source>
        <dbReference type="ARBA" id="ARBA00004141"/>
    </source>
</evidence>
<dbReference type="EMBL" id="SJKC01000003">
    <property type="protein sequence ID" value="TCC36620.1"/>
    <property type="molecule type" value="Genomic_DNA"/>
</dbReference>
<evidence type="ECO:0000256" key="4">
    <source>
        <dbReference type="ARBA" id="ARBA00022719"/>
    </source>
</evidence>
<dbReference type="SMART" id="SM00756">
    <property type="entry name" value="VKc"/>
    <property type="match status" value="1"/>
</dbReference>
<comment type="caution">
    <text evidence="12">The sequence shown here is derived from an EMBL/GenBank/DDBJ whole genome shotgun (WGS) entry which is preliminary data.</text>
</comment>
<evidence type="ECO:0000256" key="8">
    <source>
        <dbReference type="ARBA" id="ARBA00023157"/>
    </source>
</evidence>
<evidence type="ECO:0000313" key="13">
    <source>
        <dbReference type="Proteomes" id="UP000294225"/>
    </source>
</evidence>
<dbReference type="GO" id="GO:0048038">
    <property type="term" value="F:quinone binding"/>
    <property type="evidence" value="ECO:0007669"/>
    <property type="project" value="UniProtKB-KW"/>
</dbReference>